<evidence type="ECO:0000313" key="4">
    <source>
        <dbReference type="Proteomes" id="UP000003028"/>
    </source>
</evidence>
<keyword evidence="2" id="KW-0732">Signal</keyword>
<dbReference type="OrthoDB" id="2112831at2"/>
<gene>
    <name evidence="3" type="ORF">HMPREF0357_11146</name>
</gene>
<keyword evidence="4" id="KW-1185">Reference proteome</keyword>
<evidence type="ECO:0000256" key="1">
    <source>
        <dbReference type="SAM" id="MobiDB-lite"/>
    </source>
</evidence>
<feature type="signal peptide" evidence="2">
    <location>
        <begin position="1"/>
        <end position="21"/>
    </location>
</feature>
<evidence type="ECO:0000313" key="3">
    <source>
        <dbReference type="EMBL" id="EFY09039.1"/>
    </source>
</evidence>
<dbReference type="EMBL" id="ACLK02000002">
    <property type="protein sequence ID" value="EFY09039.1"/>
    <property type="molecule type" value="Genomic_DNA"/>
</dbReference>
<proteinExistence type="predicted"/>
<sequence length="707" mass="81050">MKIKALLLMIFCMMLALPIAADDGMDDAARQHLWNKYTIPADSFRPVIQIFEDGSQTFVCDKVELNYYYTLLEDDLDEGIDNYQNYAYIIDTAREEPVIRTNRYDMRGILRKQKITIPQLDLTRPKRLPFKIRSLKKDEGMTQWYVDVNDDFRGVQKDGKGMVGYDLYLSPFHLENYEHNNLLFNELVDVTVSVIRAQDGKEPDIKRYTLTKSKPLITFEGGRIEVSHEQGMKHIRLVDDGTFGYGQLKFEVEGSGASITKDPDKPLDDLPMGLRARFDLFDSKRKSIRFNELDEVRILEEHNTPRGTVVHHVYSDDRNYGCSLTDLKQKHDKYVDTIVNRMVNRFNQLDESKKQSLLEKHDVKTSQDLADLMEHYDLNIYPFELNTKNDLFPQQGASNTALKDVEESTEISSKEMKVPVGKIQSDNHQQSDLISEKTKDLQTEPLPGNVTLDASKPSESKSIQIGAIKDTEQIMEKNHDMHTESSLSNAVTNEPKPSASKTFVSTQVEPNKEIKLISPSMDMKMNRLIQNEEVMPESHSHLEQLLPKFRPFESVVKDGIVTNQQDNSEPILMRSPRYVDSKPANKTHDSLMYHVVKEDKDMDVNTSSSQALKQSIPQDVESPVLMNLMHKQAVEHLNDPNHQDLEVQAPLSHEVQKGTEYSKNTRDDLKPLHSKPKYLPATGVPEQSSWLLGSLLCILGILFRHKR</sequence>
<evidence type="ECO:0000256" key="2">
    <source>
        <dbReference type="SAM" id="SignalP"/>
    </source>
</evidence>
<reference evidence="3" key="1">
    <citation type="submission" date="2011-01" db="EMBL/GenBank/DDBJ databases">
        <authorList>
            <person name="Muzny D."/>
            <person name="Qin X."/>
            <person name="Buhay C."/>
            <person name="Dugan-Rocha S."/>
            <person name="Ding Y."/>
            <person name="Chen G."/>
            <person name="Hawes A."/>
            <person name="Holder M."/>
            <person name="Jhangiani S."/>
            <person name="Johnson A."/>
            <person name="Khan Z."/>
            <person name="Li Z."/>
            <person name="Liu W."/>
            <person name="Liu X."/>
            <person name="Perez L."/>
            <person name="Shen H."/>
            <person name="Wang Q."/>
            <person name="Watt J."/>
            <person name="Xi L."/>
            <person name="Xin Y."/>
            <person name="Zhou J."/>
            <person name="Deng J."/>
            <person name="Jiang H."/>
            <person name="Liu Y."/>
            <person name="Qu J."/>
            <person name="Song X.-Z."/>
            <person name="Zhang L."/>
            <person name="Villasana D."/>
            <person name="Johnson A."/>
            <person name="Liu J."/>
            <person name="Liyanage D."/>
            <person name="Lorensuhewa L."/>
            <person name="Robinson T."/>
            <person name="Song A."/>
            <person name="Song B.-B."/>
            <person name="Dinh H."/>
            <person name="Thornton R."/>
            <person name="Coyle M."/>
            <person name="Francisco L."/>
            <person name="Jackson L."/>
            <person name="Javaid M."/>
            <person name="Korchina V."/>
            <person name="Kovar C."/>
            <person name="Mata R."/>
            <person name="Mathew T."/>
            <person name="Ngo R."/>
            <person name="Nguyen L."/>
            <person name="Nguyen N."/>
            <person name="Okwuonu G."/>
            <person name="Ongeri F."/>
            <person name="Pham C."/>
            <person name="Simmons D."/>
            <person name="Wilczek-Boney K."/>
            <person name="Hale W."/>
            <person name="Jakkamsetti A."/>
            <person name="Pham P."/>
            <person name="Ruth R."/>
            <person name="San Lucas F."/>
            <person name="Warren J."/>
            <person name="Zhang J."/>
            <person name="Zhao Z."/>
            <person name="Zhou C."/>
            <person name="Zhu D."/>
            <person name="Lee S."/>
            <person name="Bess C."/>
            <person name="Blankenburg K."/>
            <person name="Forbes L."/>
            <person name="Fu Q."/>
            <person name="Gubbala S."/>
            <person name="Hirani K."/>
            <person name="Jayaseelan J.C."/>
            <person name="Lara F."/>
            <person name="Munidasa M."/>
            <person name="Palculict T."/>
            <person name="Patil S."/>
            <person name="Pu L.-L."/>
            <person name="Saada N."/>
            <person name="Tang L."/>
            <person name="Weissenberger G."/>
            <person name="Zhu Y."/>
            <person name="Hemphill L."/>
            <person name="Shang Y."/>
            <person name="Youmans B."/>
            <person name="Ayvaz T."/>
            <person name="Ross M."/>
            <person name="Santibanez J."/>
            <person name="Aqrawi P."/>
            <person name="Gross S."/>
            <person name="Joshi V."/>
            <person name="Fowler G."/>
            <person name="Nazareth L."/>
            <person name="Reid J."/>
            <person name="Worley K."/>
            <person name="Petrosino J."/>
            <person name="Highlander S."/>
            <person name="Gibbs R."/>
        </authorList>
    </citation>
    <scope>NUCLEOTIDE SEQUENCE [LARGE SCALE GENOMIC DNA]</scope>
    <source>
        <strain evidence="3">ATCC 19414</strain>
    </source>
</reference>
<feature type="chain" id="PRO_5003220339" description="LPXTG-motif cell wall anchor domain protein" evidence="2">
    <location>
        <begin position="22"/>
        <end position="707"/>
    </location>
</feature>
<protein>
    <recommendedName>
        <fullName evidence="5">LPXTG-motif cell wall anchor domain protein</fullName>
    </recommendedName>
</protein>
<dbReference type="Proteomes" id="UP000003028">
    <property type="component" value="Unassembled WGS sequence"/>
</dbReference>
<dbReference type="AlphaFoldDB" id="E7FVW9"/>
<organism evidence="3 4">
    <name type="scientific">Erysipelothrix rhusiopathiae ATCC 19414</name>
    <dbReference type="NCBI Taxonomy" id="525280"/>
    <lineage>
        <taxon>Bacteria</taxon>
        <taxon>Bacillati</taxon>
        <taxon>Bacillota</taxon>
        <taxon>Erysipelotrichia</taxon>
        <taxon>Erysipelotrichales</taxon>
        <taxon>Erysipelotrichaceae</taxon>
        <taxon>Erysipelothrix</taxon>
    </lineage>
</organism>
<evidence type="ECO:0008006" key="5">
    <source>
        <dbReference type="Google" id="ProtNLM"/>
    </source>
</evidence>
<comment type="caution">
    <text evidence="3">The sequence shown here is derived from an EMBL/GenBank/DDBJ whole genome shotgun (WGS) entry which is preliminary data.</text>
</comment>
<accession>E7FVW9</accession>
<dbReference type="RefSeq" id="WP_003775080.1">
    <property type="nucleotide sequence ID" value="NZ_ACLK02000002.1"/>
</dbReference>
<name>E7FVW9_ERYRH</name>
<feature type="region of interest" description="Disordered" evidence="1">
    <location>
        <begin position="651"/>
        <end position="677"/>
    </location>
</feature>